<gene>
    <name evidence="1" type="ORF">AUL39_07515</name>
</gene>
<sequence length="108" mass="11189">MHDAMRHTVRQAATLRVATLALAAFLAVGTFLSAIALGKEVHHQCTGDTCPVCRLMVGAAKVVGRSSTAAPPAPYIPSARIASTWITPLTSVVLVASSPVSLGVRLDI</sequence>
<dbReference type="Proteomes" id="UP000054078">
    <property type="component" value="Unassembled WGS sequence"/>
</dbReference>
<protein>
    <submittedName>
        <fullName evidence="1">Uncharacterized protein</fullName>
    </submittedName>
</protein>
<proteinExistence type="predicted"/>
<evidence type="ECO:0000313" key="1">
    <source>
        <dbReference type="EMBL" id="KUH58058.1"/>
    </source>
</evidence>
<name>A0A100YUR7_TRASO</name>
<evidence type="ECO:0000313" key="2">
    <source>
        <dbReference type="Proteomes" id="UP000054078"/>
    </source>
</evidence>
<reference evidence="1 2" key="1">
    <citation type="submission" date="2015-12" db="EMBL/GenBank/DDBJ databases">
        <title>Draft Genome Sequence of Olsenella scatoligenes SK9K4T; a Producer of 3-Methylindole- (skatole) and 4-Methylphenol- (p-cresol) Isolated from Pig Feces.</title>
        <authorList>
            <person name="Li X."/>
            <person name="Borg B."/>
            <person name="Canibe N."/>
        </authorList>
    </citation>
    <scope>NUCLEOTIDE SEQUENCE [LARGE SCALE GENOMIC DNA]</scope>
    <source>
        <strain evidence="1 2">SK9K4</strain>
    </source>
</reference>
<organism evidence="1 2">
    <name type="scientific">Tractidigestivibacter scatoligenes</name>
    <name type="common">Olsenella scatoligenes</name>
    <dbReference type="NCBI Taxonomy" id="1299998"/>
    <lineage>
        <taxon>Bacteria</taxon>
        <taxon>Bacillati</taxon>
        <taxon>Actinomycetota</taxon>
        <taxon>Coriobacteriia</taxon>
        <taxon>Coriobacteriales</taxon>
        <taxon>Atopobiaceae</taxon>
        <taxon>Tractidigestivibacter</taxon>
    </lineage>
</organism>
<comment type="caution">
    <text evidence="1">The sequence shown here is derived from an EMBL/GenBank/DDBJ whole genome shotgun (WGS) entry which is preliminary data.</text>
</comment>
<dbReference type="STRING" id="1299998.AUL39_07515"/>
<keyword evidence="2" id="KW-1185">Reference proteome</keyword>
<dbReference type="EMBL" id="LOJF01000010">
    <property type="protein sequence ID" value="KUH58058.1"/>
    <property type="molecule type" value="Genomic_DNA"/>
</dbReference>
<dbReference type="RefSeq" id="WP_059054989.1">
    <property type="nucleotide sequence ID" value="NZ_LOJF01000010.1"/>
</dbReference>
<dbReference type="OrthoDB" id="1863318at2"/>
<accession>A0A100YUR7</accession>
<dbReference type="AlphaFoldDB" id="A0A100YUR7"/>